<gene>
    <name evidence="8" type="ORF">J2Z44_001018</name>
</gene>
<feature type="transmembrane region" description="Helical" evidence="6">
    <location>
        <begin position="12"/>
        <end position="33"/>
    </location>
</feature>
<evidence type="ECO:0000256" key="4">
    <source>
        <dbReference type="ARBA" id="ARBA00022989"/>
    </source>
</evidence>
<feature type="transmembrane region" description="Helical" evidence="6">
    <location>
        <begin position="271"/>
        <end position="291"/>
    </location>
</feature>
<evidence type="ECO:0000259" key="7">
    <source>
        <dbReference type="Pfam" id="PF03176"/>
    </source>
</evidence>
<dbReference type="PANTHER" id="PTHR33406">
    <property type="entry name" value="MEMBRANE PROTEIN MJ1562-RELATED"/>
    <property type="match status" value="1"/>
</dbReference>
<dbReference type="SUPFAM" id="SSF82866">
    <property type="entry name" value="Multidrug efflux transporter AcrB transmembrane domain"/>
    <property type="match status" value="2"/>
</dbReference>
<dbReference type="EMBL" id="JAGGLL010000006">
    <property type="protein sequence ID" value="MBP2021227.1"/>
    <property type="molecule type" value="Genomic_DNA"/>
</dbReference>
<feature type="transmembrane region" description="Helical" evidence="6">
    <location>
        <begin position="303"/>
        <end position="326"/>
    </location>
</feature>
<feature type="transmembrane region" description="Helical" evidence="6">
    <location>
        <begin position="647"/>
        <end position="674"/>
    </location>
</feature>
<sequence length="697" mass="77697">MKKFAGFIVKNQKLIISFYAVLVLISLIIGKFVDIEYDLSSYLPKTMNSIMGKEKLQSEFIINGSATLMIKSNDINYVQQLKKSIVEVEGVKEVIWLDDVEDVKKPVEFFDKKLSKRFINGEHSLLQIQFTESNDTLTTREAIDKIDKLIDKEHYFGGPAAISKDMQDTTSKEMIYYSVVAFLIITIILLVSTNAYYEPILFFLTIGVAIILNSGTNVIFGKISSNTNSVSSILQLAVSMDYSIFLLHRYHEESREGNKYEAMKRAIEKTFASVSSSALTTVCGFLALLWMNYGIGKDMGLVLAKGVFLSLVAVVTLMPCLILAVDERLGKYKHKTFMPGFEKISGFMVKSRISTLVIAAIIVVPTFLGQSKLQYYYSTEKTLSESSKSALANEKIQEVFGKSNELILIVPKEDKIKINNLIEDIKSVENVDTVQGLYSMVDTALPEEIIPKEVKDTFESDKFTYMIINLLSSSEGEETTKAIETIRSISGKYYDQWYLTGEAAVYLDLQAVTSKDFLVVNNISILLIGIILLVTFKSIGIPIILVFAIQLGIWINLSIPYFQGISLNFISFIIIGAIQLGATVDYAILVTSRYKENLEEMPPLKAMAKTIGDTGKSVLTSALILVAGTLSISFITTIRSAAELTLLIGRGALISLVIVYTLLPALLVSFNWFIKLTTIGWPKTIKEYKAEGKREVV</sequence>
<accession>A0ABS4K0C0</accession>
<evidence type="ECO:0000256" key="3">
    <source>
        <dbReference type="ARBA" id="ARBA00022692"/>
    </source>
</evidence>
<keyword evidence="4 6" id="KW-1133">Transmembrane helix</keyword>
<evidence type="ECO:0000313" key="8">
    <source>
        <dbReference type="EMBL" id="MBP2021227.1"/>
    </source>
</evidence>
<feature type="transmembrane region" description="Helical" evidence="6">
    <location>
        <begin position="543"/>
        <end position="563"/>
    </location>
</feature>
<feature type="transmembrane region" description="Helical" evidence="6">
    <location>
        <begin position="347"/>
        <end position="368"/>
    </location>
</feature>
<name>A0ABS4K0C0_9CLOT</name>
<evidence type="ECO:0000256" key="5">
    <source>
        <dbReference type="ARBA" id="ARBA00023136"/>
    </source>
</evidence>
<feature type="transmembrane region" description="Helical" evidence="6">
    <location>
        <begin position="569"/>
        <end position="589"/>
    </location>
</feature>
<dbReference type="Gene3D" id="1.20.1640.10">
    <property type="entry name" value="Multidrug efflux transporter AcrB transmembrane domain"/>
    <property type="match status" value="2"/>
</dbReference>
<reference evidence="8 9" key="1">
    <citation type="submission" date="2021-03" db="EMBL/GenBank/DDBJ databases">
        <title>Genomic Encyclopedia of Type Strains, Phase IV (KMG-IV): sequencing the most valuable type-strain genomes for metagenomic binning, comparative biology and taxonomic classification.</title>
        <authorList>
            <person name="Goeker M."/>
        </authorList>
    </citation>
    <scope>NUCLEOTIDE SEQUENCE [LARGE SCALE GENOMIC DNA]</scope>
    <source>
        <strain evidence="8 9">DSM 28650</strain>
    </source>
</reference>
<organism evidence="8 9">
    <name type="scientific">Clostridium punense</name>
    <dbReference type="NCBI Taxonomy" id="1054297"/>
    <lineage>
        <taxon>Bacteria</taxon>
        <taxon>Bacillati</taxon>
        <taxon>Bacillota</taxon>
        <taxon>Clostridia</taxon>
        <taxon>Eubacteriales</taxon>
        <taxon>Clostridiaceae</taxon>
        <taxon>Clostridium</taxon>
    </lineage>
</organism>
<keyword evidence="9" id="KW-1185">Reference proteome</keyword>
<feature type="transmembrane region" description="Helical" evidence="6">
    <location>
        <begin position="200"/>
        <end position="220"/>
    </location>
</feature>
<evidence type="ECO:0000256" key="2">
    <source>
        <dbReference type="ARBA" id="ARBA00022475"/>
    </source>
</evidence>
<comment type="caution">
    <text evidence="8">The sequence shown here is derived from an EMBL/GenBank/DDBJ whole genome shotgun (WGS) entry which is preliminary data.</text>
</comment>
<feature type="domain" description="Membrane transport protein MMPL" evidence="7">
    <location>
        <begin position="394"/>
        <end position="670"/>
    </location>
</feature>
<dbReference type="RefSeq" id="WP_021285091.1">
    <property type="nucleotide sequence ID" value="NZ_JAGGLL010000006.1"/>
</dbReference>
<protein>
    <submittedName>
        <fullName evidence="8">RND superfamily exporter protein</fullName>
    </submittedName>
</protein>
<dbReference type="PANTHER" id="PTHR33406:SF13">
    <property type="entry name" value="MEMBRANE PROTEIN YDFJ"/>
    <property type="match status" value="1"/>
</dbReference>
<evidence type="ECO:0000256" key="6">
    <source>
        <dbReference type="SAM" id="Phobius"/>
    </source>
</evidence>
<feature type="domain" description="Membrane transport protein MMPL" evidence="7">
    <location>
        <begin position="120"/>
        <end position="329"/>
    </location>
</feature>
<dbReference type="Proteomes" id="UP001519308">
    <property type="component" value="Unassembled WGS sequence"/>
</dbReference>
<dbReference type="Pfam" id="PF03176">
    <property type="entry name" value="MMPL"/>
    <property type="match status" value="2"/>
</dbReference>
<proteinExistence type="predicted"/>
<comment type="subcellular location">
    <subcellularLocation>
        <location evidence="1">Cell membrane</location>
        <topology evidence="1">Multi-pass membrane protein</topology>
    </subcellularLocation>
</comment>
<keyword evidence="2" id="KW-1003">Cell membrane</keyword>
<keyword evidence="3 6" id="KW-0812">Transmembrane</keyword>
<evidence type="ECO:0000313" key="9">
    <source>
        <dbReference type="Proteomes" id="UP001519308"/>
    </source>
</evidence>
<dbReference type="InterPro" id="IPR050545">
    <property type="entry name" value="Mycobact_MmpL"/>
</dbReference>
<evidence type="ECO:0000256" key="1">
    <source>
        <dbReference type="ARBA" id="ARBA00004651"/>
    </source>
</evidence>
<feature type="transmembrane region" description="Helical" evidence="6">
    <location>
        <begin position="174"/>
        <end position="193"/>
    </location>
</feature>
<keyword evidence="5 6" id="KW-0472">Membrane</keyword>
<feature type="transmembrane region" description="Helical" evidence="6">
    <location>
        <begin position="517"/>
        <end position="536"/>
    </location>
</feature>
<dbReference type="InterPro" id="IPR004869">
    <property type="entry name" value="MMPL_dom"/>
</dbReference>
<feature type="transmembrane region" description="Helical" evidence="6">
    <location>
        <begin position="617"/>
        <end position="635"/>
    </location>
</feature>